<protein>
    <submittedName>
        <fullName evidence="2">Nuclear transport factor 2 family protein</fullName>
    </submittedName>
</protein>
<evidence type="ECO:0000259" key="1">
    <source>
        <dbReference type="Pfam" id="PF12680"/>
    </source>
</evidence>
<dbReference type="EMBL" id="VDFV01000037">
    <property type="protein sequence ID" value="TNC65508.1"/>
    <property type="molecule type" value="Genomic_DNA"/>
</dbReference>
<name>A0A5C4NAY7_9RHOB</name>
<feature type="domain" description="SnoaL-like" evidence="1">
    <location>
        <begin position="8"/>
        <end position="102"/>
    </location>
</feature>
<dbReference type="Gene3D" id="3.10.450.50">
    <property type="match status" value="1"/>
</dbReference>
<dbReference type="InterPro" id="IPR037401">
    <property type="entry name" value="SnoaL-like"/>
</dbReference>
<evidence type="ECO:0000313" key="2">
    <source>
        <dbReference type="EMBL" id="TNC65508.1"/>
    </source>
</evidence>
<gene>
    <name evidence="2" type="ORF">FHG71_17390</name>
</gene>
<dbReference type="RefSeq" id="WP_139082972.1">
    <property type="nucleotide sequence ID" value="NZ_VDFV01000037.1"/>
</dbReference>
<comment type="caution">
    <text evidence="2">The sequence shown here is derived from an EMBL/GenBank/DDBJ whole genome shotgun (WGS) entry which is preliminary data.</text>
</comment>
<dbReference type="AlphaFoldDB" id="A0A5C4NAY7"/>
<dbReference type="Proteomes" id="UP000305709">
    <property type="component" value="Unassembled WGS sequence"/>
</dbReference>
<sequence>MQLPPAIDAFFEAETRNDVSTVEAAFSQDATVKDEGAEHSGSEAIGAWWRAAKAKYRHVAEPLDATATDGRTVVRARVTGQFPGSPATLTFAFTLADDRIARLEIG</sequence>
<evidence type="ECO:0000313" key="3">
    <source>
        <dbReference type="Proteomes" id="UP000305709"/>
    </source>
</evidence>
<dbReference type="OrthoDB" id="8684708at2"/>
<dbReference type="InterPro" id="IPR032710">
    <property type="entry name" value="NTF2-like_dom_sf"/>
</dbReference>
<reference evidence="2 3" key="1">
    <citation type="submission" date="2019-06" db="EMBL/GenBank/DDBJ databases">
        <authorList>
            <person name="Jiang L."/>
        </authorList>
    </citation>
    <scope>NUCLEOTIDE SEQUENCE [LARGE SCALE GENOMIC DNA]</scope>
    <source>
        <strain evidence="2 3">YIM 48858</strain>
    </source>
</reference>
<proteinExistence type="predicted"/>
<dbReference type="Pfam" id="PF12680">
    <property type="entry name" value="SnoaL_2"/>
    <property type="match status" value="1"/>
</dbReference>
<dbReference type="SUPFAM" id="SSF54427">
    <property type="entry name" value="NTF2-like"/>
    <property type="match status" value="1"/>
</dbReference>
<keyword evidence="3" id="KW-1185">Reference proteome</keyword>
<accession>A0A5C4NAY7</accession>
<organism evidence="2 3">
    <name type="scientific">Rubellimicrobium roseum</name>
    <dbReference type="NCBI Taxonomy" id="687525"/>
    <lineage>
        <taxon>Bacteria</taxon>
        <taxon>Pseudomonadati</taxon>
        <taxon>Pseudomonadota</taxon>
        <taxon>Alphaproteobacteria</taxon>
        <taxon>Rhodobacterales</taxon>
        <taxon>Roseobacteraceae</taxon>
        <taxon>Rubellimicrobium</taxon>
    </lineage>
</organism>